<dbReference type="SMART" id="SM00220">
    <property type="entry name" value="S_TKc"/>
    <property type="match status" value="1"/>
</dbReference>
<dbReference type="AlphaFoldDB" id="A0A5S9IN40"/>
<keyword evidence="4 7" id="KW-0547">Nucleotide-binding</keyword>
<dbReference type="SUPFAM" id="SSF56112">
    <property type="entry name" value="Protein kinase-like (PK-like)"/>
    <property type="match status" value="1"/>
</dbReference>
<dbReference type="GO" id="GO:0004674">
    <property type="term" value="F:protein serine/threonine kinase activity"/>
    <property type="evidence" value="ECO:0007669"/>
    <property type="project" value="UniProtKB-KW"/>
</dbReference>
<dbReference type="FunFam" id="1.10.510.10:FF:000021">
    <property type="entry name" value="Serine/threonine protein kinase"/>
    <property type="match status" value="1"/>
</dbReference>
<keyword evidence="2" id="KW-0723">Serine/threonine-protein kinase</keyword>
<proteinExistence type="predicted"/>
<gene>
    <name evidence="10" type="ORF">UABAM_03309</name>
</gene>
<keyword evidence="11" id="KW-1185">Reference proteome</keyword>
<dbReference type="Gene3D" id="1.10.510.10">
    <property type="entry name" value="Transferase(Phosphotransferase) domain 1"/>
    <property type="match status" value="1"/>
</dbReference>
<dbReference type="InterPro" id="IPR011009">
    <property type="entry name" value="Kinase-like_dom_sf"/>
</dbReference>
<evidence type="ECO:0000313" key="11">
    <source>
        <dbReference type="Proteomes" id="UP000326354"/>
    </source>
</evidence>
<organism evidence="10 11">
    <name type="scientific">Uabimicrobium amorphum</name>
    <dbReference type="NCBI Taxonomy" id="2596890"/>
    <lineage>
        <taxon>Bacteria</taxon>
        <taxon>Pseudomonadati</taxon>
        <taxon>Planctomycetota</taxon>
        <taxon>Candidatus Uabimicrobiia</taxon>
        <taxon>Candidatus Uabimicrobiales</taxon>
        <taxon>Candidatus Uabimicrobiaceae</taxon>
        <taxon>Candidatus Uabimicrobium</taxon>
    </lineage>
</organism>
<keyword evidence="8" id="KW-0472">Membrane</keyword>
<dbReference type="Gene3D" id="3.30.200.20">
    <property type="entry name" value="Phosphorylase Kinase, domain 1"/>
    <property type="match status" value="1"/>
</dbReference>
<dbReference type="PROSITE" id="PS00107">
    <property type="entry name" value="PROTEIN_KINASE_ATP"/>
    <property type="match status" value="1"/>
</dbReference>
<keyword evidence="8" id="KW-0812">Transmembrane</keyword>
<dbReference type="OrthoDB" id="6111975at2"/>
<sequence length="412" mass="46664">MAKVKDKELGKLLVKKGLVSSIKMKECIQIQKDLYEQGEKKSLEAILLENKWVTSQDIITIKNYLLLGEEVDLPNIQLLKKLGEGAMGVVFKGVQISLERPVAIKILDPDLGKEQAFVDRFHQEARMLASLSHQNIVKGIDFGVSGNVYYFVMEYLKAKTLGEIVAVNGPLDYQMSFKILQQMAQALEYAHKKGLVHRDIKPDNILLCSNKKAKLCDLGLAKWRKRNLELTSAGTVIGTPYYLSPEQAQGEIDVDIRSDIYSLGATFYFLLTGEPPYDGDRESVIHYRHIYDPPPKATEANPQLPSKLDILFEKMMHKDKTKRIQTPAELINHLQKMNSSARKSDIVRKDPPPAVVSEPKVVRKAATRKAPPRAAKRYKKEENDSREFLIAFLIVLIVFLLVAIIYVTSQRF</sequence>
<evidence type="ECO:0000259" key="9">
    <source>
        <dbReference type="PROSITE" id="PS50011"/>
    </source>
</evidence>
<feature type="domain" description="Protein kinase" evidence="9">
    <location>
        <begin position="76"/>
        <end position="336"/>
    </location>
</feature>
<dbReference type="Pfam" id="PF00069">
    <property type="entry name" value="Pkinase"/>
    <property type="match status" value="1"/>
</dbReference>
<feature type="binding site" evidence="7">
    <location>
        <position position="105"/>
    </location>
    <ligand>
        <name>ATP</name>
        <dbReference type="ChEBI" id="CHEBI:30616"/>
    </ligand>
</feature>
<dbReference type="InterPro" id="IPR000719">
    <property type="entry name" value="Prot_kinase_dom"/>
</dbReference>
<evidence type="ECO:0000256" key="1">
    <source>
        <dbReference type="ARBA" id="ARBA00012513"/>
    </source>
</evidence>
<evidence type="ECO:0000256" key="5">
    <source>
        <dbReference type="ARBA" id="ARBA00022777"/>
    </source>
</evidence>
<dbReference type="CDD" id="cd14014">
    <property type="entry name" value="STKc_PknB_like"/>
    <property type="match status" value="1"/>
</dbReference>
<evidence type="ECO:0000313" key="10">
    <source>
        <dbReference type="EMBL" id="BBM84948.1"/>
    </source>
</evidence>
<feature type="transmembrane region" description="Helical" evidence="8">
    <location>
        <begin position="388"/>
        <end position="407"/>
    </location>
</feature>
<keyword evidence="5 10" id="KW-0418">Kinase</keyword>
<accession>A0A5S9IN40</accession>
<dbReference type="InterPro" id="IPR017441">
    <property type="entry name" value="Protein_kinase_ATP_BS"/>
</dbReference>
<dbReference type="PROSITE" id="PS50011">
    <property type="entry name" value="PROTEIN_KINASE_DOM"/>
    <property type="match status" value="1"/>
</dbReference>
<dbReference type="EC" id="2.7.11.1" evidence="1"/>
<dbReference type="GO" id="GO:0005524">
    <property type="term" value="F:ATP binding"/>
    <property type="evidence" value="ECO:0007669"/>
    <property type="project" value="UniProtKB-UniRule"/>
</dbReference>
<dbReference type="PANTHER" id="PTHR43289">
    <property type="entry name" value="MITOGEN-ACTIVATED PROTEIN KINASE KINASE KINASE 20-RELATED"/>
    <property type="match status" value="1"/>
</dbReference>
<evidence type="ECO:0000256" key="6">
    <source>
        <dbReference type="ARBA" id="ARBA00022840"/>
    </source>
</evidence>
<reference evidence="10 11" key="1">
    <citation type="submission" date="2019-08" db="EMBL/GenBank/DDBJ databases">
        <title>Complete genome sequence of Candidatus Uab amorphum.</title>
        <authorList>
            <person name="Shiratori T."/>
            <person name="Suzuki S."/>
            <person name="Kakizawa Y."/>
            <person name="Ishida K."/>
        </authorList>
    </citation>
    <scope>NUCLEOTIDE SEQUENCE [LARGE SCALE GENOMIC DNA]</scope>
    <source>
        <strain evidence="10 11">SRT547</strain>
    </source>
</reference>
<dbReference type="RefSeq" id="WP_151969074.1">
    <property type="nucleotide sequence ID" value="NZ_AP019860.1"/>
</dbReference>
<keyword evidence="8" id="KW-1133">Transmembrane helix</keyword>
<evidence type="ECO:0000256" key="3">
    <source>
        <dbReference type="ARBA" id="ARBA00022679"/>
    </source>
</evidence>
<dbReference type="PANTHER" id="PTHR43289:SF6">
    <property type="entry name" value="SERINE_THREONINE-PROTEIN KINASE NEKL-3"/>
    <property type="match status" value="1"/>
</dbReference>
<dbReference type="EMBL" id="AP019860">
    <property type="protein sequence ID" value="BBM84948.1"/>
    <property type="molecule type" value="Genomic_DNA"/>
</dbReference>
<evidence type="ECO:0000256" key="4">
    <source>
        <dbReference type="ARBA" id="ARBA00022741"/>
    </source>
</evidence>
<evidence type="ECO:0000256" key="7">
    <source>
        <dbReference type="PROSITE-ProRule" id="PRU10141"/>
    </source>
</evidence>
<dbReference type="PROSITE" id="PS00108">
    <property type="entry name" value="PROTEIN_KINASE_ST"/>
    <property type="match status" value="1"/>
</dbReference>
<dbReference type="Proteomes" id="UP000326354">
    <property type="component" value="Chromosome"/>
</dbReference>
<dbReference type="InterPro" id="IPR008271">
    <property type="entry name" value="Ser/Thr_kinase_AS"/>
</dbReference>
<keyword evidence="6 7" id="KW-0067">ATP-binding</keyword>
<keyword evidence="3" id="KW-0808">Transferase</keyword>
<evidence type="ECO:0000256" key="2">
    <source>
        <dbReference type="ARBA" id="ARBA00022527"/>
    </source>
</evidence>
<dbReference type="KEGG" id="uam:UABAM_03309"/>
<evidence type="ECO:0000256" key="8">
    <source>
        <dbReference type="SAM" id="Phobius"/>
    </source>
</evidence>
<name>A0A5S9IN40_UABAM</name>
<protein>
    <recommendedName>
        <fullName evidence="1">non-specific serine/threonine protein kinase</fullName>
        <ecNumber evidence="1">2.7.11.1</ecNumber>
    </recommendedName>
</protein>